<reference evidence="2" key="1">
    <citation type="submission" date="2015-02" db="EMBL/GenBank/DDBJ databases">
        <title>Draft Genome of Frankia sp. CpI1-S.</title>
        <authorList>
            <person name="Oshone R.T."/>
            <person name="Ngom M."/>
            <person name="Ghodhbane-Gtari F."/>
            <person name="Gtari M."/>
            <person name="Morris K."/>
            <person name="Thomas K."/>
            <person name="Sen A."/>
            <person name="Tisa L.S."/>
        </authorList>
    </citation>
    <scope>NUCLEOTIDE SEQUENCE [LARGE SCALE GENOMIC DNA]</scope>
    <source>
        <strain evidence="2">CpI1-S</strain>
    </source>
</reference>
<dbReference type="AlphaFoldDB" id="A0A0D8BLS5"/>
<accession>A0A0D8BLS5</accession>
<comment type="caution">
    <text evidence="1">The sequence shown here is derived from an EMBL/GenBank/DDBJ whole genome shotgun (WGS) entry which is preliminary data.</text>
</comment>
<evidence type="ECO:0000313" key="2">
    <source>
        <dbReference type="Proteomes" id="UP000032545"/>
    </source>
</evidence>
<dbReference type="Proteomes" id="UP000032545">
    <property type="component" value="Unassembled WGS sequence"/>
</dbReference>
<name>A0A0D8BLS5_9ACTN</name>
<gene>
    <name evidence="1" type="ORF">FF36_00534</name>
</gene>
<dbReference type="RefSeq" id="WP_044883348.1">
    <property type="nucleotide sequence ID" value="NZ_JYFN01000003.1"/>
</dbReference>
<dbReference type="EMBL" id="JYFN01000003">
    <property type="protein sequence ID" value="KJE24924.1"/>
    <property type="molecule type" value="Genomic_DNA"/>
</dbReference>
<evidence type="ECO:0008006" key="3">
    <source>
        <dbReference type="Google" id="ProtNLM"/>
    </source>
</evidence>
<reference evidence="1 2" key="2">
    <citation type="journal article" date="2016" name="Genome Announc.">
        <title>Permanent Draft Genome Sequences for Two Variants of Frankia sp. Strain CpI1, the First Frankia Strain Isolated from Root Nodules of Comptonia peregrina.</title>
        <authorList>
            <person name="Oshone R."/>
            <person name="Hurst S.G.IV."/>
            <person name="Abebe-Akele F."/>
            <person name="Simpson S."/>
            <person name="Morris K."/>
            <person name="Thomas W.K."/>
            <person name="Tisa L.S."/>
        </authorList>
    </citation>
    <scope>NUCLEOTIDE SEQUENCE [LARGE SCALE GENOMIC DNA]</scope>
    <source>
        <strain evidence="2">CpI1-S</strain>
    </source>
</reference>
<dbReference type="SUPFAM" id="SSF102405">
    <property type="entry name" value="MCP/YpsA-like"/>
    <property type="match status" value="1"/>
</dbReference>
<protein>
    <recommendedName>
        <fullName evidence="3">DNA recombination-mediator protein A</fullName>
    </recommendedName>
</protein>
<keyword evidence="2" id="KW-1185">Reference proteome</keyword>
<proteinExistence type="predicted"/>
<evidence type="ECO:0000313" key="1">
    <source>
        <dbReference type="EMBL" id="KJE24924.1"/>
    </source>
</evidence>
<dbReference type="PATRIC" id="fig|1502723.3.peg.2133"/>
<sequence>MVVVGVTGHRGLTGDQARYVAAQARRLLTPLADAGFAGMTCLAEGADTIVADVVLALGGRLISVIPADGYRDFQPAAHRRDFDRLLRCSAEVRRQDRPTPDLASLMAASRVLVDASDRIIAVWDGLPARGYGGTADVVDYARLRRRPVEIIWPAGAVRRSARPDAED</sequence>
<dbReference type="OrthoDB" id="3231229at2"/>
<dbReference type="Gene3D" id="3.40.50.450">
    <property type="match status" value="1"/>
</dbReference>
<organism evidence="1 2">
    <name type="scientific">Frankia torreyi</name>
    <dbReference type="NCBI Taxonomy" id="1856"/>
    <lineage>
        <taxon>Bacteria</taxon>
        <taxon>Bacillati</taxon>
        <taxon>Actinomycetota</taxon>
        <taxon>Actinomycetes</taxon>
        <taxon>Frankiales</taxon>
        <taxon>Frankiaceae</taxon>
        <taxon>Frankia</taxon>
    </lineage>
</organism>